<dbReference type="Pfam" id="PF00126">
    <property type="entry name" value="HTH_1"/>
    <property type="match status" value="1"/>
</dbReference>
<dbReference type="InterPro" id="IPR000847">
    <property type="entry name" value="LysR_HTH_N"/>
</dbReference>
<organism evidence="6 7">
    <name type="scientific">Carnobacterium maltaromaticum</name>
    <name type="common">Carnobacterium piscicola</name>
    <dbReference type="NCBI Taxonomy" id="2751"/>
    <lineage>
        <taxon>Bacteria</taxon>
        <taxon>Bacillati</taxon>
        <taxon>Bacillota</taxon>
        <taxon>Bacilli</taxon>
        <taxon>Lactobacillales</taxon>
        <taxon>Carnobacteriaceae</taxon>
        <taxon>Carnobacterium</taxon>
    </lineage>
</organism>
<dbReference type="AlphaFoldDB" id="A0AAW9JPR2"/>
<dbReference type="PROSITE" id="PS50931">
    <property type="entry name" value="HTH_LYSR"/>
    <property type="match status" value="1"/>
</dbReference>
<keyword evidence="3" id="KW-0238">DNA-binding</keyword>
<dbReference type="Proteomes" id="UP001290462">
    <property type="component" value="Unassembled WGS sequence"/>
</dbReference>
<comment type="caution">
    <text evidence="6">The sequence shown here is derived from an EMBL/GenBank/DDBJ whole genome shotgun (WGS) entry which is preliminary data.</text>
</comment>
<dbReference type="Gene3D" id="3.40.190.10">
    <property type="entry name" value="Periplasmic binding protein-like II"/>
    <property type="match status" value="2"/>
</dbReference>
<name>A0AAW9JPR2_CARML</name>
<feature type="domain" description="HTH lysR-type" evidence="5">
    <location>
        <begin position="1"/>
        <end position="58"/>
    </location>
</feature>
<dbReference type="GO" id="GO:0000976">
    <property type="term" value="F:transcription cis-regulatory region binding"/>
    <property type="evidence" value="ECO:0007669"/>
    <property type="project" value="TreeGrafter"/>
</dbReference>
<evidence type="ECO:0000313" key="7">
    <source>
        <dbReference type="Proteomes" id="UP001290462"/>
    </source>
</evidence>
<evidence type="ECO:0000256" key="4">
    <source>
        <dbReference type="ARBA" id="ARBA00023163"/>
    </source>
</evidence>
<dbReference type="CDD" id="cd05466">
    <property type="entry name" value="PBP2_LTTR_substrate"/>
    <property type="match status" value="1"/>
</dbReference>
<dbReference type="SUPFAM" id="SSF46785">
    <property type="entry name" value="Winged helix' DNA-binding domain"/>
    <property type="match status" value="1"/>
</dbReference>
<dbReference type="RefSeq" id="WP_322808384.1">
    <property type="nucleotide sequence ID" value="NZ_JAVBVO010000001.1"/>
</dbReference>
<evidence type="ECO:0000313" key="6">
    <source>
        <dbReference type="EMBL" id="MDZ5757458.1"/>
    </source>
</evidence>
<reference evidence="6" key="1">
    <citation type="submission" date="2023-08" db="EMBL/GenBank/DDBJ databases">
        <title>Genomic characterization of piscicolin 126 produced by Carnobacterium maltaromaticum CM22 strain isolated from salmon (Salmo salar).</title>
        <authorList>
            <person name="Gonzalez-Gragera E."/>
            <person name="Garcia-Lopez J.D."/>
            <person name="Teso-Perez C."/>
            <person name="Gimenez-Hernandez I."/>
            <person name="Peralta-Sanchez J.M."/>
            <person name="Valdivia E."/>
            <person name="Montalban-Lopez M."/>
            <person name="Martin-Platero A.M."/>
            <person name="Banos A."/>
            <person name="Martinez-Bueno M."/>
        </authorList>
    </citation>
    <scope>NUCLEOTIDE SEQUENCE</scope>
    <source>
        <strain evidence="6">CM22</strain>
    </source>
</reference>
<comment type="similarity">
    <text evidence="1">Belongs to the LysR transcriptional regulatory family.</text>
</comment>
<gene>
    <name evidence="6" type="ORF">RAK27_02145</name>
</gene>
<keyword evidence="2" id="KW-0805">Transcription regulation</keyword>
<dbReference type="InterPro" id="IPR036388">
    <property type="entry name" value="WH-like_DNA-bd_sf"/>
</dbReference>
<keyword evidence="4" id="KW-0804">Transcription</keyword>
<dbReference type="PANTHER" id="PTHR30126">
    <property type="entry name" value="HTH-TYPE TRANSCRIPTIONAL REGULATOR"/>
    <property type="match status" value="1"/>
</dbReference>
<dbReference type="PANTHER" id="PTHR30126:SF93">
    <property type="entry name" value="HTH LYSR-TYPE DOMAIN-CONTAINING PROTEIN"/>
    <property type="match status" value="1"/>
</dbReference>
<evidence type="ECO:0000259" key="5">
    <source>
        <dbReference type="PROSITE" id="PS50931"/>
    </source>
</evidence>
<protein>
    <submittedName>
        <fullName evidence="6">LysR family transcriptional regulator</fullName>
    </submittedName>
</protein>
<dbReference type="Gene3D" id="1.10.10.10">
    <property type="entry name" value="Winged helix-like DNA-binding domain superfamily/Winged helix DNA-binding domain"/>
    <property type="match status" value="1"/>
</dbReference>
<dbReference type="GO" id="GO:0003700">
    <property type="term" value="F:DNA-binding transcription factor activity"/>
    <property type="evidence" value="ECO:0007669"/>
    <property type="project" value="InterPro"/>
</dbReference>
<dbReference type="EMBL" id="JAVBVO010000001">
    <property type="protein sequence ID" value="MDZ5757458.1"/>
    <property type="molecule type" value="Genomic_DNA"/>
</dbReference>
<sequence length="267" mass="30445">METNDMKIFIEVAHSSSVSKTATKLGYVQSNISKRIEKIETELNCTLFLRTNKGMKLLPEGELFLTYCNEILTIMTRVNASFSMNSKILKIGATQNISHHYLSSALFSETISVYTKPIPDLISFLKQSVIDLLIINREIDDDSLKENFSFNEEICWVQSKESEFKIENHPIVINRDSECPYRKATLAYIKANQMESTRLIQVDTLDVLISMLEKENVSSILPKKILKNNDKLKKVNTTTELSPIKILGYTLVTTNQVINLNQILTIE</sequence>
<proteinExistence type="inferred from homology"/>
<evidence type="ECO:0000256" key="3">
    <source>
        <dbReference type="ARBA" id="ARBA00023125"/>
    </source>
</evidence>
<evidence type="ECO:0000256" key="1">
    <source>
        <dbReference type="ARBA" id="ARBA00009437"/>
    </source>
</evidence>
<evidence type="ECO:0000256" key="2">
    <source>
        <dbReference type="ARBA" id="ARBA00023015"/>
    </source>
</evidence>
<dbReference type="SUPFAM" id="SSF53850">
    <property type="entry name" value="Periplasmic binding protein-like II"/>
    <property type="match status" value="1"/>
</dbReference>
<dbReference type="FunFam" id="1.10.10.10:FF:000001">
    <property type="entry name" value="LysR family transcriptional regulator"/>
    <property type="match status" value="1"/>
</dbReference>
<dbReference type="InterPro" id="IPR036390">
    <property type="entry name" value="WH_DNA-bd_sf"/>
</dbReference>
<accession>A0AAW9JPR2</accession>